<dbReference type="EMBL" id="AY812891">
    <property type="protein sequence ID" value="AAW24623.1"/>
    <property type="molecule type" value="mRNA"/>
</dbReference>
<name>Q5DHT3_SCHJA</name>
<accession>Q5DHT3</accession>
<keyword evidence="2" id="KW-0732">Signal</keyword>
<evidence type="ECO:0000256" key="2">
    <source>
        <dbReference type="SAM" id="SignalP"/>
    </source>
</evidence>
<feature type="chain" id="PRO_5004254258" evidence="2">
    <location>
        <begin position="24"/>
        <end position="137"/>
    </location>
</feature>
<feature type="compositionally biased region" description="Basic residues" evidence="1">
    <location>
        <begin position="108"/>
        <end position="137"/>
    </location>
</feature>
<protein>
    <submittedName>
        <fullName evidence="3">SJCHGC02075 protein</fullName>
    </submittedName>
</protein>
<feature type="signal peptide" evidence="2">
    <location>
        <begin position="1"/>
        <end position="23"/>
    </location>
</feature>
<sequence length="137" mass="15733">MMNKLWLIVAIFTMIVVTNQTNAQAYEVPKEIEKFIMFGKCLENTGTEKGDVFEETTTNQKNTEQITTGQTTRKQIPTEQMTTKQTTNAPRKTQGSKRKNNNADKSRNSKRGRVVNRSNTARRPKTTRRAKNKHTKL</sequence>
<evidence type="ECO:0000256" key="1">
    <source>
        <dbReference type="SAM" id="MobiDB-lite"/>
    </source>
</evidence>
<organism evidence="3">
    <name type="scientific">Schistosoma japonicum</name>
    <name type="common">Blood fluke</name>
    <dbReference type="NCBI Taxonomy" id="6182"/>
    <lineage>
        <taxon>Eukaryota</taxon>
        <taxon>Metazoa</taxon>
        <taxon>Spiralia</taxon>
        <taxon>Lophotrochozoa</taxon>
        <taxon>Platyhelminthes</taxon>
        <taxon>Trematoda</taxon>
        <taxon>Digenea</taxon>
        <taxon>Strigeidida</taxon>
        <taxon>Schistosomatoidea</taxon>
        <taxon>Schistosomatidae</taxon>
        <taxon>Schistosoma</taxon>
    </lineage>
</organism>
<evidence type="ECO:0000313" key="3">
    <source>
        <dbReference type="EMBL" id="AAW24623.1"/>
    </source>
</evidence>
<reference evidence="3" key="2">
    <citation type="journal article" date="2006" name="PLoS Pathog.">
        <title>New perspectives on host-parasite interplay by comparative transcriptomic and proteomic analyses of Schistosoma japonicum.</title>
        <authorList>
            <person name="Liu F."/>
            <person name="Lu J."/>
            <person name="Hu W."/>
            <person name="Wang S.Y."/>
            <person name="Cui S.J."/>
            <person name="Chi M."/>
            <person name="Yan Q."/>
            <person name="Wang X.R."/>
            <person name="Song H.D."/>
            <person name="Xu X.N."/>
            <person name="Wang J.J."/>
            <person name="Zhang X.L."/>
            <person name="Zhang X."/>
            <person name="Wang Z.Q."/>
            <person name="Xue C.L."/>
            <person name="Brindley P.J."/>
            <person name="McManus D.P."/>
            <person name="Yang P.Y."/>
            <person name="Feng Z."/>
            <person name="Chen Z."/>
            <person name="Han Z.G."/>
        </authorList>
    </citation>
    <scope>NUCLEOTIDE SEQUENCE</scope>
</reference>
<feature type="compositionally biased region" description="Polar residues" evidence="1">
    <location>
        <begin position="69"/>
        <end position="93"/>
    </location>
</feature>
<reference evidence="3" key="1">
    <citation type="submission" date="2004-11" db="EMBL/GenBank/DDBJ databases">
        <title>The full-length cDNA sequences of Schistosoma japonicum genes.</title>
        <authorList>
            <person name="Han Z."/>
        </authorList>
    </citation>
    <scope>NUCLEOTIDE SEQUENCE</scope>
</reference>
<dbReference type="AlphaFoldDB" id="Q5DHT3"/>
<proteinExistence type="evidence at transcript level"/>
<feature type="compositionally biased region" description="Low complexity" evidence="1">
    <location>
        <begin position="55"/>
        <end position="68"/>
    </location>
</feature>
<feature type="region of interest" description="Disordered" evidence="1">
    <location>
        <begin position="52"/>
        <end position="137"/>
    </location>
</feature>